<dbReference type="EMBL" id="JAHVAH010000001">
    <property type="protein sequence ID" value="MBW0144068.1"/>
    <property type="molecule type" value="Genomic_DNA"/>
</dbReference>
<keyword evidence="3" id="KW-0378">Hydrolase</keyword>
<dbReference type="Pfam" id="PF01478">
    <property type="entry name" value="Peptidase_A24"/>
    <property type="match status" value="1"/>
</dbReference>
<feature type="transmembrane region" description="Helical" evidence="1">
    <location>
        <begin position="100"/>
        <end position="122"/>
    </location>
</feature>
<feature type="transmembrane region" description="Helical" evidence="1">
    <location>
        <begin position="61"/>
        <end position="80"/>
    </location>
</feature>
<evidence type="ECO:0000259" key="2">
    <source>
        <dbReference type="Pfam" id="PF01478"/>
    </source>
</evidence>
<feature type="transmembrane region" description="Helical" evidence="1">
    <location>
        <begin position="134"/>
        <end position="151"/>
    </location>
</feature>
<sequence>MNLIALAPEWLFYLFVAILVAAAAQDIWKMKISNYLVLALLIGAIAAAIVVGPEMDLWKNVAILVVGLALGTGLFAAGIMGGGDVKLTVAAAVWFLWTDALIMLLLITFAGVVVIIFSVTARFVGLGQKKRGRLISYGIAVAMGAIAMAAFERGLIAA</sequence>
<dbReference type="EC" id="3.4.23.43" evidence="3"/>
<comment type="caution">
    <text evidence="3">The sequence shown here is derived from an EMBL/GenBank/DDBJ whole genome shotgun (WGS) entry which is preliminary data.</text>
</comment>
<evidence type="ECO:0000313" key="4">
    <source>
        <dbReference type="Proteomes" id="UP000698028"/>
    </source>
</evidence>
<keyword evidence="4" id="KW-1185">Reference proteome</keyword>
<accession>A0ABS6V4Q5</accession>
<keyword evidence="1" id="KW-0472">Membrane</keyword>
<keyword evidence="1" id="KW-1133">Transmembrane helix</keyword>
<feature type="transmembrane region" description="Helical" evidence="1">
    <location>
        <begin position="34"/>
        <end position="52"/>
    </location>
</feature>
<proteinExistence type="predicted"/>
<name>A0ABS6V4Q5_9SPHN</name>
<dbReference type="RefSeq" id="WP_218632097.1">
    <property type="nucleotide sequence ID" value="NZ_JAHVAH010000001.1"/>
</dbReference>
<protein>
    <submittedName>
        <fullName evidence="3">Prepilin peptidase</fullName>
        <ecNumber evidence="3">3.4.23.43</ecNumber>
    </submittedName>
</protein>
<dbReference type="GO" id="GO:0004190">
    <property type="term" value="F:aspartic-type endopeptidase activity"/>
    <property type="evidence" value="ECO:0007669"/>
    <property type="project" value="UniProtKB-EC"/>
</dbReference>
<evidence type="ECO:0000256" key="1">
    <source>
        <dbReference type="SAM" id="Phobius"/>
    </source>
</evidence>
<gene>
    <name evidence="3" type="ORF">KTQ36_02000</name>
</gene>
<dbReference type="InterPro" id="IPR000045">
    <property type="entry name" value="Prepilin_IV_endopep_pep"/>
</dbReference>
<evidence type="ECO:0000313" key="3">
    <source>
        <dbReference type="EMBL" id="MBW0144068.1"/>
    </source>
</evidence>
<keyword evidence="1" id="KW-0812">Transmembrane</keyword>
<reference evidence="3 4" key="1">
    <citation type="submission" date="2021-07" db="EMBL/GenBank/DDBJ databases">
        <title>The draft genome sequence of Sphingomicrobium sp. B8.</title>
        <authorList>
            <person name="Mu L."/>
        </authorList>
    </citation>
    <scope>NUCLEOTIDE SEQUENCE [LARGE SCALE GENOMIC DNA]</scope>
    <source>
        <strain evidence="3 4">B8</strain>
    </source>
</reference>
<organism evidence="3 4">
    <name type="scientific">Sphingomicrobium clamense</name>
    <dbReference type="NCBI Taxonomy" id="2851013"/>
    <lineage>
        <taxon>Bacteria</taxon>
        <taxon>Pseudomonadati</taxon>
        <taxon>Pseudomonadota</taxon>
        <taxon>Alphaproteobacteria</taxon>
        <taxon>Sphingomonadales</taxon>
        <taxon>Sphingomonadaceae</taxon>
        <taxon>Sphingomicrobium</taxon>
    </lineage>
</organism>
<dbReference type="Proteomes" id="UP000698028">
    <property type="component" value="Unassembled WGS sequence"/>
</dbReference>
<feature type="domain" description="Prepilin type IV endopeptidase peptidase" evidence="2">
    <location>
        <begin position="14"/>
        <end position="116"/>
    </location>
</feature>